<evidence type="ECO:0000256" key="13">
    <source>
        <dbReference type="ARBA" id="ARBA00047880"/>
    </source>
</evidence>
<evidence type="ECO:0000256" key="4">
    <source>
        <dbReference type="ARBA" id="ARBA00022630"/>
    </source>
</evidence>
<proteinExistence type="inferred from homology"/>
<dbReference type="Gene3D" id="2.40.30.30">
    <property type="entry name" value="Riboflavin kinase-like"/>
    <property type="match status" value="1"/>
</dbReference>
<dbReference type="PIRSF" id="PIRSF004491">
    <property type="entry name" value="FAD_Synth"/>
    <property type="match status" value="1"/>
</dbReference>
<evidence type="ECO:0000313" key="18">
    <source>
        <dbReference type="Proteomes" id="UP000199228"/>
    </source>
</evidence>
<dbReference type="GO" id="GO:0003919">
    <property type="term" value="F:FMN adenylyltransferase activity"/>
    <property type="evidence" value="ECO:0007669"/>
    <property type="project" value="UniProtKB-UniRule"/>
</dbReference>
<evidence type="ECO:0000256" key="1">
    <source>
        <dbReference type="ARBA" id="ARBA00002121"/>
    </source>
</evidence>
<keyword evidence="9 15" id="KW-0418">Kinase</keyword>
<dbReference type="Proteomes" id="UP000199228">
    <property type="component" value="Unassembled WGS sequence"/>
</dbReference>
<keyword evidence="8 15" id="KW-0547">Nucleotide-binding</keyword>
<comment type="similarity">
    <text evidence="15">Belongs to the ribF family.</text>
</comment>
<evidence type="ECO:0000256" key="15">
    <source>
        <dbReference type="PIRNR" id="PIRNR004491"/>
    </source>
</evidence>
<keyword evidence="10 15" id="KW-0274">FAD</keyword>
<organism evidence="17 18">
    <name type="scientific">Eubacterium oxidoreducens</name>
    <dbReference type="NCBI Taxonomy" id="1732"/>
    <lineage>
        <taxon>Bacteria</taxon>
        <taxon>Bacillati</taxon>
        <taxon>Bacillota</taxon>
        <taxon>Clostridia</taxon>
        <taxon>Eubacteriales</taxon>
        <taxon>Eubacteriaceae</taxon>
        <taxon>Eubacterium</taxon>
    </lineage>
</organism>
<dbReference type="GO" id="GO:0006747">
    <property type="term" value="P:FAD biosynthetic process"/>
    <property type="evidence" value="ECO:0007669"/>
    <property type="project" value="UniProtKB-UniRule"/>
</dbReference>
<evidence type="ECO:0000256" key="6">
    <source>
        <dbReference type="ARBA" id="ARBA00022679"/>
    </source>
</evidence>
<keyword evidence="4 15" id="KW-0285">Flavoprotein</keyword>
<dbReference type="Gene3D" id="3.40.50.620">
    <property type="entry name" value="HUPs"/>
    <property type="match status" value="1"/>
</dbReference>
<dbReference type="NCBIfam" id="TIGR00083">
    <property type="entry name" value="ribF"/>
    <property type="match status" value="1"/>
</dbReference>
<keyword evidence="18" id="KW-1185">Reference proteome</keyword>
<dbReference type="EMBL" id="FMXR01000006">
    <property type="protein sequence ID" value="SDB09952.1"/>
    <property type="molecule type" value="Genomic_DNA"/>
</dbReference>
<evidence type="ECO:0000313" key="17">
    <source>
        <dbReference type="EMBL" id="SDB09952.1"/>
    </source>
</evidence>
<comment type="pathway">
    <text evidence="3 15">Cofactor biosynthesis; FMN biosynthesis; FMN from riboflavin (ATP route): step 1/1.</text>
</comment>
<dbReference type="SMART" id="SM00904">
    <property type="entry name" value="Flavokinase"/>
    <property type="match status" value="1"/>
</dbReference>
<sequence length="315" mass="36635">MKLIKGNMNFTIEEPTAISFGKFDGLHKGHKFLMQLLYEEQKRGLKTVAFSFQTPPNTIVKNAHDRLLTTEEEKIHVFSQTHIDYLIEYPFTETVMRMPAEDFLDKIVNDLHVKSIIVGNDFRFGFQRQGDIYLLDRLSQRYGYQLHVVDKVLFDNQEISSTLIRTLLIQNKLKTVEELLGYPYFVMGTIEKGKQIGRTIGFPTLNIYPLQDKLLPPDGGYASRITIKGKRYYGITNIGTNPTVSNDATRVIETHVFEFHEDVYGENVKIELLEFVREEKKYDSLDDLKKQIHQDVEQVKKRYLTQSEKSPTSKR</sequence>
<evidence type="ECO:0000259" key="16">
    <source>
        <dbReference type="SMART" id="SM00904"/>
    </source>
</evidence>
<dbReference type="UniPathway" id="UPA00277">
    <property type="reaction ID" value="UER00407"/>
</dbReference>
<dbReference type="STRING" id="1732.SAMN02910417_00770"/>
<reference evidence="17 18" key="1">
    <citation type="submission" date="2016-10" db="EMBL/GenBank/DDBJ databases">
        <authorList>
            <person name="de Groot N.N."/>
        </authorList>
    </citation>
    <scope>NUCLEOTIDE SEQUENCE [LARGE SCALE GENOMIC DNA]</scope>
    <source>
        <strain evidence="17 18">DSM 3217</strain>
    </source>
</reference>
<dbReference type="InterPro" id="IPR015864">
    <property type="entry name" value="FAD_synthase"/>
</dbReference>
<dbReference type="AlphaFoldDB" id="A0A1G6ANK4"/>
<gene>
    <name evidence="17" type="ORF">SAMN02910417_00770</name>
</gene>
<evidence type="ECO:0000256" key="11">
    <source>
        <dbReference type="ARBA" id="ARBA00022840"/>
    </source>
</evidence>
<dbReference type="SUPFAM" id="SSF82114">
    <property type="entry name" value="Riboflavin kinase-like"/>
    <property type="match status" value="1"/>
</dbReference>
<dbReference type="InterPro" id="IPR015865">
    <property type="entry name" value="Riboflavin_kinase_bac/euk"/>
</dbReference>
<dbReference type="PANTHER" id="PTHR22749:SF6">
    <property type="entry name" value="RIBOFLAVIN KINASE"/>
    <property type="match status" value="1"/>
</dbReference>
<keyword evidence="5 15" id="KW-0288">FMN</keyword>
<keyword evidence="12" id="KW-0511">Multifunctional enzyme</keyword>
<dbReference type="InterPro" id="IPR014729">
    <property type="entry name" value="Rossmann-like_a/b/a_fold"/>
</dbReference>
<keyword evidence="6 15" id="KW-0808">Transferase</keyword>
<dbReference type="InterPro" id="IPR002606">
    <property type="entry name" value="Riboflavin_kinase_bac"/>
</dbReference>
<comment type="function">
    <text evidence="1">Catalyzes the phosphorylation of riboflavin to FMN followed by the adenylation of FMN to FAD.</text>
</comment>
<evidence type="ECO:0000256" key="7">
    <source>
        <dbReference type="ARBA" id="ARBA00022695"/>
    </source>
</evidence>
<evidence type="ECO:0000256" key="12">
    <source>
        <dbReference type="ARBA" id="ARBA00023268"/>
    </source>
</evidence>
<evidence type="ECO:0000256" key="2">
    <source>
        <dbReference type="ARBA" id="ARBA00004726"/>
    </source>
</evidence>
<comment type="pathway">
    <text evidence="2 15">Cofactor biosynthesis; FAD biosynthesis; FAD from FMN: step 1/1.</text>
</comment>
<evidence type="ECO:0000256" key="8">
    <source>
        <dbReference type="ARBA" id="ARBA00022741"/>
    </source>
</evidence>
<keyword evidence="7 15" id="KW-0548">Nucleotidyltransferase</keyword>
<dbReference type="EC" id="2.7.1.26" evidence="15"/>
<evidence type="ECO:0000256" key="5">
    <source>
        <dbReference type="ARBA" id="ARBA00022643"/>
    </source>
</evidence>
<dbReference type="SUPFAM" id="SSF52374">
    <property type="entry name" value="Nucleotidylyl transferase"/>
    <property type="match status" value="1"/>
</dbReference>
<dbReference type="NCBIfam" id="NF004162">
    <property type="entry name" value="PRK05627.1-5"/>
    <property type="match status" value="1"/>
</dbReference>
<dbReference type="GO" id="GO:0005524">
    <property type="term" value="F:ATP binding"/>
    <property type="evidence" value="ECO:0007669"/>
    <property type="project" value="UniProtKB-UniRule"/>
</dbReference>
<dbReference type="PANTHER" id="PTHR22749">
    <property type="entry name" value="RIBOFLAVIN KINASE/FMN ADENYLYLTRANSFERASE"/>
    <property type="match status" value="1"/>
</dbReference>
<dbReference type="OrthoDB" id="9803667at2"/>
<name>A0A1G6ANK4_EUBOX</name>
<comment type="catalytic activity">
    <reaction evidence="14 15">
        <text>FMN + ATP + H(+) = FAD + diphosphate</text>
        <dbReference type="Rhea" id="RHEA:17237"/>
        <dbReference type="ChEBI" id="CHEBI:15378"/>
        <dbReference type="ChEBI" id="CHEBI:30616"/>
        <dbReference type="ChEBI" id="CHEBI:33019"/>
        <dbReference type="ChEBI" id="CHEBI:57692"/>
        <dbReference type="ChEBI" id="CHEBI:58210"/>
        <dbReference type="EC" id="2.7.7.2"/>
    </reaction>
</comment>
<keyword evidence="11 15" id="KW-0067">ATP-binding</keyword>
<feature type="domain" description="Riboflavin kinase" evidence="16">
    <location>
        <begin position="179"/>
        <end position="304"/>
    </location>
</feature>
<dbReference type="GO" id="GO:0009231">
    <property type="term" value="P:riboflavin biosynthetic process"/>
    <property type="evidence" value="ECO:0007669"/>
    <property type="project" value="InterPro"/>
</dbReference>
<dbReference type="Pfam" id="PF01687">
    <property type="entry name" value="Flavokinase"/>
    <property type="match status" value="1"/>
</dbReference>
<dbReference type="CDD" id="cd02064">
    <property type="entry name" value="FAD_synthetase_N"/>
    <property type="match status" value="1"/>
</dbReference>
<dbReference type="Pfam" id="PF06574">
    <property type="entry name" value="FAD_syn"/>
    <property type="match status" value="1"/>
</dbReference>
<protein>
    <recommendedName>
        <fullName evidence="15">Riboflavin biosynthesis protein</fullName>
    </recommendedName>
    <domain>
        <recommendedName>
            <fullName evidence="15">Riboflavin kinase</fullName>
            <ecNumber evidence="15">2.7.1.26</ecNumber>
        </recommendedName>
        <alternativeName>
            <fullName evidence="15">Flavokinase</fullName>
        </alternativeName>
    </domain>
    <domain>
        <recommendedName>
            <fullName evidence="15">FMN adenylyltransferase</fullName>
            <ecNumber evidence="15">2.7.7.2</ecNumber>
        </recommendedName>
        <alternativeName>
            <fullName evidence="15">FAD pyrophosphorylase</fullName>
        </alternativeName>
        <alternativeName>
            <fullName evidence="15">FAD synthase</fullName>
        </alternativeName>
    </domain>
</protein>
<evidence type="ECO:0000256" key="10">
    <source>
        <dbReference type="ARBA" id="ARBA00022827"/>
    </source>
</evidence>
<dbReference type="InterPro" id="IPR023468">
    <property type="entry name" value="Riboflavin_kinase"/>
</dbReference>
<accession>A0A1G6ANK4</accession>
<comment type="catalytic activity">
    <reaction evidence="13 15">
        <text>riboflavin + ATP = FMN + ADP + H(+)</text>
        <dbReference type="Rhea" id="RHEA:14357"/>
        <dbReference type="ChEBI" id="CHEBI:15378"/>
        <dbReference type="ChEBI" id="CHEBI:30616"/>
        <dbReference type="ChEBI" id="CHEBI:57986"/>
        <dbReference type="ChEBI" id="CHEBI:58210"/>
        <dbReference type="ChEBI" id="CHEBI:456216"/>
        <dbReference type="EC" id="2.7.1.26"/>
    </reaction>
</comment>
<dbReference type="UniPathway" id="UPA00276">
    <property type="reaction ID" value="UER00406"/>
</dbReference>
<dbReference type="FunFam" id="2.40.30.30:FF:000003">
    <property type="entry name" value="Riboflavin biosynthesis protein"/>
    <property type="match status" value="1"/>
</dbReference>
<evidence type="ECO:0000256" key="9">
    <source>
        <dbReference type="ARBA" id="ARBA00022777"/>
    </source>
</evidence>
<evidence type="ECO:0000256" key="3">
    <source>
        <dbReference type="ARBA" id="ARBA00005201"/>
    </source>
</evidence>
<evidence type="ECO:0000256" key="14">
    <source>
        <dbReference type="ARBA" id="ARBA00049494"/>
    </source>
</evidence>
<dbReference type="GO" id="GO:0008531">
    <property type="term" value="F:riboflavin kinase activity"/>
    <property type="evidence" value="ECO:0007669"/>
    <property type="project" value="UniProtKB-UniRule"/>
</dbReference>
<dbReference type="EC" id="2.7.7.2" evidence="15"/>
<dbReference type="InterPro" id="IPR023465">
    <property type="entry name" value="Riboflavin_kinase_dom_sf"/>
</dbReference>
<dbReference type="GO" id="GO:0009398">
    <property type="term" value="P:FMN biosynthetic process"/>
    <property type="evidence" value="ECO:0007669"/>
    <property type="project" value="UniProtKB-UniRule"/>
</dbReference>